<evidence type="ECO:0000313" key="2">
    <source>
        <dbReference type="EMBL" id="MFD2920581.1"/>
    </source>
</evidence>
<keyword evidence="3" id="KW-1185">Reference proteome</keyword>
<dbReference type="EMBL" id="JBHUOZ010000003">
    <property type="protein sequence ID" value="MFD2920581.1"/>
    <property type="molecule type" value="Genomic_DNA"/>
</dbReference>
<feature type="transmembrane region" description="Helical" evidence="1">
    <location>
        <begin position="88"/>
        <end position="109"/>
    </location>
</feature>
<dbReference type="RefSeq" id="WP_386099211.1">
    <property type="nucleotide sequence ID" value="NZ_JBHUOZ010000003.1"/>
</dbReference>
<gene>
    <name evidence="2" type="ORF">ACFS6H_12715</name>
</gene>
<feature type="transmembrane region" description="Helical" evidence="1">
    <location>
        <begin position="139"/>
        <end position="159"/>
    </location>
</feature>
<accession>A0ABW6A7H7</accession>
<keyword evidence="1" id="KW-1133">Transmembrane helix</keyword>
<comment type="caution">
    <text evidence="2">The sequence shown here is derived from an EMBL/GenBank/DDBJ whole genome shotgun (WGS) entry which is preliminary data.</text>
</comment>
<sequence length="172" mass="20277">MQNEDNISERLWQYIDGNCTPEEKTTVEKLLQENSTWRENYQALLQVQQLLQQSDLEAPSLRFTKNVMEHITRQNITPATKNYINYNIVRGLAAVFIGIVLVFVIYAFFQVKFDFAPAREKSLIPEHNFDLSVIFNNEWVNAVLLLNMILGLFLLDQFLTAKKRKYQQKRHH</sequence>
<reference evidence="3" key="1">
    <citation type="journal article" date="2019" name="Int. J. Syst. Evol. Microbiol.">
        <title>The Global Catalogue of Microorganisms (GCM) 10K type strain sequencing project: providing services to taxonomists for standard genome sequencing and annotation.</title>
        <authorList>
            <consortium name="The Broad Institute Genomics Platform"/>
            <consortium name="The Broad Institute Genome Sequencing Center for Infectious Disease"/>
            <person name="Wu L."/>
            <person name="Ma J."/>
        </authorList>
    </citation>
    <scope>NUCLEOTIDE SEQUENCE [LARGE SCALE GENOMIC DNA]</scope>
    <source>
        <strain evidence="3">KCTC 23299</strain>
    </source>
</reference>
<keyword evidence="1" id="KW-0472">Membrane</keyword>
<organism evidence="2 3">
    <name type="scientific">Terrimonas rubra</name>
    <dbReference type="NCBI Taxonomy" id="1035890"/>
    <lineage>
        <taxon>Bacteria</taxon>
        <taxon>Pseudomonadati</taxon>
        <taxon>Bacteroidota</taxon>
        <taxon>Chitinophagia</taxon>
        <taxon>Chitinophagales</taxon>
        <taxon>Chitinophagaceae</taxon>
        <taxon>Terrimonas</taxon>
    </lineage>
</organism>
<dbReference type="Proteomes" id="UP001597511">
    <property type="component" value="Unassembled WGS sequence"/>
</dbReference>
<keyword evidence="1" id="KW-0812">Transmembrane</keyword>
<evidence type="ECO:0000256" key="1">
    <source>
        <dbReference type="SAM" id="Phobius"/>
    </source>
</evidence>
<protein>
    <recommendedName>
        <fullName evidence="4">Zinc-finger</fullName>
    </recommendedName>
</protein>
<name>A0ABW6A7H7_9BACT</name>
<evidence type="ECO:0000313" key="3">
    <source>
        <dbReference type="Proteomes" id="UP001597511"/>
    </source>
</evidence>
<proteinExistence type="predicted"/>
<evidence type="ECO:0008006" key="4">
    <source>
        <dbReference type="Google" id="ProtNLM"/>
    </source>
</evidence>